<organism evidence="1">
    <name type="scientific">marine sediment metagenome</name>
    <dbReference type="NCBI Taxonomy" id="412755"/>
    <lineage>
        <taxon>unclassified sequences</taxon>
        <taxon>metagenomes</taxon>
        <taxon>ecological metagenomes</taxon>
    </lineage>
</organism>
<reference evidence="1" key="1">
    <citation type="journal article" date="2014" name="Front. Microbiol.">
        <title>High frequency of phylogenetically diverse reductive dehalogenase-homologous genes in deep subseafloor sedimentary metagenomes.</title>
        <authorList>
            <person name="Kawai M."/>
            <person name="Futagami T."/>
            <person name="Toyoda A."/>
            <person name="Takaki Y."/>
            <person name="Nishi S."/>
            <person name="Hori S."/>
            <person name="Arai W."/>
            <person name="Tsubouchi T."/>
            <person name="Morono Y."/>
            <person name="Uchiyama I."/>
            <person name="Ito T."/>
            <person name="Fujiyama A."/>
            <person name="Inagaki F."/>
            <person name="Takami H."/>
        </authorList>
    </citation>
    <scope>NUCLEOTIDE SEQUENCE</scope>
    <source>
        <strain evidence="1">Expedition CK06-06</strain>
    </source>
</reference>
<comment type="caution">
    <text evidence="1">The sequence shown here is derived from an EMBL/GenBank/DDBJ whole genome shotgun (WGS) entry which is preliminary data.</text>
</comment>
<gene>
    <name evidence="1" type="ORF">S06H3_14497</name>
</gene>
<evidence type="ECO:0000313" key="1">
    <source>
        <dbReference type="EMBL" id="GAI03579.1"/>
    </source>
</evidence>
<proteinExistence type="predicted"/>
<name>X1MB56_9ZZZZ</name>
<dbReference type="AlphaFoldDB" id="X1MB56"/>
<protein>
    <submittedName>
        <fullName evidence="1">Uncharacterized protein</fullName>
    </submittedName>
</protein>
<sequence length="32" mass="3708">EQEEMKIRKSLSNTSIISDFIEVTRKGKVVNQ</sequence>
<accession>X1MB56</accession>
<feature type="non-terminal residue" evidence="1">
    <location>
        <position position="1"/>
    </location>
</feature>
<dbReference type="EMBL" id="BARV01007091">
    <property type="protein sequence ID" value="GAI03579.1"/>
    <property type="molecule type" value="Genomic_DNA"/>
</dbReference>